<evidence type="ECO:0008006" key="4">
    <source>
        <dbReference type="Google" id="ProtNLM"/>
    </source>
</evidence>
<keyword evidence="1" id="KW-0812">Transmembrane</keyword>
<feature type="transmembrane region" description="Helical" evidence="1">
    <location>
        <begin position="406"/>
        <end position="426"/>
    </location>
</feature>
<dbReference type="RefSeq" id="WP_221431690.1">
    <property type="nucleotide sequence ID" value="NZ_CP081294.1"/>
</dbReference>
<gene>
    <name evidence="2" type="ORF">K3136_04435</name>
</gene>
<feature type="transmembrane region" description="Helical" evidence="1">
    <location>
        <begin position="381"/>
        <end position="400"/>
    </location>
</feature>
<feature type="transmembrane region" description="Helical" evidence="1">
    <location>
        <begin position="12"/>
        <end position="34"/>
    </location>
</feature>
<protein>
    <recommendedName>
        <fullName evidence="4">Glycosyltransferase RgtA/B/C/D-like domain-containing protein</fullName>
    </recommendedName>
</protein>
<keyword evidence="1" id="KW-1133">Transmembrane helix</keyword>
<feature type="transmembrane region" description="Helical" evidence="1">
    <location>
        <begin position="200"/>
        <end position="220"/>
    </location>
</feature>
<sequence>MSDNKGLDWNWALSRSAIAMVLAGLAMLPIAGINSIPKFYLRTQDLPVILAIASVMGLLIWRQPGWKLPEKLPSTRTIWIVALVLVPLLWAGTHLIMLDYPLTRDEHMVVFDGANFASGRLGFALPEEWAGFGEPLVPNFLITADGWQAMASAYLPINAMMRTGFGMFADPALMNPILVAIGLVVLWGLARRIFPDNSRAVWIVMLTYLLSAQVMTNAMTNYAMTGHLVFNIIWLSLFLRGGVVGHAGAIVVGFFALGLHQPVFHPLFAGPILLGLLWQRRFGLFATYAVTYAAALLFWFSYPVLVVDSLGLERAASGSAAGAGGFFAERVLPLLRIDEIMIPLMLVNILRAIAWNAAYLLPLFLIAAFGWKKLDALGKQLLAGVLLTIVAIAILLPYQGHGWGYRYMHALLGPLCLLAGYGWKLLPDAQKPAAQGGIIALALVSVLALPFQWWSAHRFIEPHVKLYEVLSTQGTDFVLVDSEMPSHAVDDVRNLPDLSNRPLMFSSREMDAAQMDELCDRGSIAVVTRADLKTVGLAENLPDESPEFDAKARVLEGRECVHPVKH</sequence>
<feature type="transmembrane region" description="Helical" evidence="1">
    <location>
        <begin position="172"/>
        <end position="194"/>
    </location>
</feature>
<feature type="transmembrane region" description="Helical" evidence="1">
    <location>
        <begin position="285"/>
        <end position="302"/>
    </location>
</feature>
<keyword evidence="1" id="KW-0472">Membrane</keyword>
<organism evidence="2 3">
    <name type="scientific">Qipengyuania gelatinilytica</name>
    <dbReference type="NCBI Taxonomy" id="2867231"/>
    <lineage>
        <taxon>Bacteria</taxon>
        <taxon>Pseudomonadati</taxon>
        <taxon>Pseudomonadota</taxon>
        <taxon>Alphaproteobacteria</taxon>
        <taxon>Sphingomonadales</taxon>
        <taxon>Erythrobacteraceae</taxon>
        <taxon>Qipengyuania</taxon>
    </lineage>
</organism>
<evidence type="ECO:0000313" key="2">
    <source>
        <dbReference type="EMBL" id="QZD95965.1"/>
    </source>
</evidence>
<dbReference type="EMBL" id="CP081294">
    <property type="protein sequence ID" value="QZD95965.1"/>
    <property type="molecule type" value="Genomic_DNA"/>
</dbReference>
<evidence type="ECO:0000256" key="1">
    <source>
        <dbReference type="SAM" id="Phobius"/>
    </source>
</evidence>
<reference evidence="2 3" key="1">
    <citation type="submission" date="2021-08" db="EMBL/GenBank/DDBJ databases">
        <title>Comparative Genomics Analysis of the Genus Qipengyuania Reveals Extensive Genetic Diversity and Metabolic Versatility, Including the Description of Fifteen Novel Species.</title>
        <authorList>
            <person name="Liu Y."/>
        </authorList>
    </citation>
    <scope>NUCLEOTIDE SEQUENCE [LARGE SCALE GENOMIC DNA]</scope>
    <source>
        <strain evidence="2 3">1NDH1</strain>
    </source>
</reference>
<keyword evidence="3" id="KW-1185">Reference proteome</keyword>
<evidence type="ECO:0000313" key="3">
    <source>
        <dbReference type="Proteomes" id="UP000824321"/>
    </source>
</evidence>
<feature type="transmembrane region" description="Helical" evidence="1">
    <location>
        <begin position="76"/>
        <end position="98"/>
    </location>
</feature>
<feature type="transmembrane region" description="Helical" evidence="1">
    <location>
        <begin position="438"/>
        <end position="456"/>
    </location>
</feature>
<accession>A0ABX9A400</accession>
<name>A0ABX9A400_9SPHN</name>
<dbReference type="Proteomes" id="UP000824321">
    <property type="component" value="Chromosome"/>
</dbReference>
<feature type="transmembrane region" description="Helical" evidence="1">
    <location>
        <begin position="232"/>
        <end position="257"/>
    </location>
</feature>
<proteinExistence type="predicted"/>
<feature type="transmembrane region" description="Helical" evidence="1">
    <location>
        <begin position="340"/>
        <end position="369"/>
    </location>
</feature>
<feature type="transmembrane region" description="Helical" evidence="1">
    <location>
        <begin position="46"/>
        <end position="64"/>
    </location>
</feature>